<feature type="chain" id="PRO_5003157308" evidence="1">
    <location>
        <begin position="20"/>
        <end position="111"/>
    </location>
</feature>
<dbReference type="Proteomes" id="UP000008237">
    <property type="component" value="Unassembled WGS sequence"/>
</dbReference>
<dbReference type="STRING" id="610380.E2B2H4"/>
<protein>
    <submittedName>
        <fullName evidence="2">Uncharacterized protein</fullName>
    </submittedName>
</protein>
<dbReference type="Pfam" id="PF15868">
    <property type="entry name" value="MBF2"/>
    <property type="match status" value="1"/>
</dbReference>
<dbReference type="AlphaFoldDB" id="E2B2H4"/>
<dbReference type="EMBL" id="GL445145">
    <property type="protein sequence ID" value="EFN90089.1"/>
    <property type="molecule type" value="Genomic_DNA"/>
</dbReference>
<evidence type="ECO:0000313" key="3">
    <source>
        <dbReference type="Proteomes" id="UP000008237"/>
    </source>
</evidence>
<gene>
    <name evidence="2" type="ORF">EAI_16083</name>
</gene>
<dbReference type="InParanoid" id="E2B2H4"/>
<reference evidence="2 3" key="1">
    <citation type="journal article" date="2010" name="Science">
        <title>Genomic comparison of the ants Camponotus floridanus and Harpegnathos saltator.</title>
        <authorList>
            <person name="Bonasio R."/>
            <person name="Zhang G."/>
            <person name="Ye C."/>
            <person name="Mutti N.S."/>
            <person name="Fang X."/>
            <person name="Qin N."/>
            <person name="Donahue G."/>
            <person name="Yang P."/>
            <person name="Li Q."/>
            <person name="Li C."/>
            <person name="Zhang P."/>
            <person name="Huang Z."/>
            <person name="Berger S.L."/>
            <person name="Reinberg D."/>
            <person name="Wang J."/>
            <person name="Liebig J."/>
        </authorList>
    </citation>
    <scope>NUCLEOTIDE SEQUENCE [LARGE SCALE GENOMIC DNA]</scope>
    <source>
        <strain evidence="2 3">R22 G/1</strain>
    </source>
</reference>
<proteinExistence type="predicted"/>
<dbReference type="InterPro" id="IPR031734">
    <property type="entry name" value="MBF2"/>
</dbReference>
<sequence length="111" mass="12150">MRSLLVAVLCLSMAVCILANDFILGEREAGDYSVPNKTIFKPPIPIIPMRARIGIKCLLNETITYVQISSIDGNDIKFYQISGDVGMTSLMVMAMGNPGEGLWLKTAVHTF</sequence>
<dbReference type="OrthoDB" id="7617138at2759"/>
<feature type="signal peptide" evidence="1">
    <location>
        <begin position="1"/>
        <end position="19"/>
    </location>
</feature>
<name>E2B2H4_HARSA</name>
<organism evidence="3">
    <name type="scientific">Harpegnathos saltator</name>
    <name type="common">Jerdon's jumping ant</name>
    <dbReference type="NCBI Taxonomy" id="610380"/>
    <lineage>
        <taxon>Eukaryota</taxon>
        <taxon>Metazoa</taxon>
        <taxon>Ecdysozoa</taxon>
        <taxon>Arthropoda</taxon>
        <taxon>Hexapoda</taxon>
        <taxon>Insecta</taxon>
        <taxon>Pterygota</taxon>
        <taxon>Neoptera</taxon>
        <taxon>Endopterygota</taxon>
        <taxon>Hymenoptera</taxon>
        <taxon>Apocrita</taxon>
        <taxon>Aculeata</taxon>
        <taxon>Formicoidea</taxon>
        <taxon>Formicidae</taxon>
        <taxon>Ponerinae</taxon>
        <taxon>Ponerini</taxon>
        <taxon>Harpegnathos</taxon>
    </lineage>
</organism>
<evidence type="ECO:0000256" key="1">
    <source>
        <dbReference type="SAM" id="SignalP"/>
    </source>
</evidence>
<keyword evidence="3" id="KW-1185">Reference proteome</keyword>
<keyword evidence="1" id="KW-0732">Signal</keyword>
<evidence type="ECO:0000313" key="2">
    <source>
        <dbReference type="EMBL" id="EFN90089.1"/>
    </source>
</evidence>
<accession>E2B2H4</accession>